<evidence type="ECO:0000259" key="4">
    <source>
        <dbReference type="Pfam" id="PF06276"/>
    </source>
</evidence>
<feature type="domain" description="Aerobactin siderophore biosynthesis IucA/IucC-like C-terminal" evidence="4">
    <location>
        <begin position="465"/>
        <end position="628"/>
    </location>
</feature>
<comment type="similarity">
    <text evidence="2">Belongs to the IucA/IucC family.</text>
</comment>
<evidence type="ECO:0000256" key="1">
    <source>
        <dbReference type="ARBA" id="ARBA00004924"/>
    </source>
</evidence>
<dbReference type="GO" id="GO:0016881">
    <property type="term" value="F:acid-amino acid ligase activity"/>
    <property type="evidence" value="ECO:0007669"/>
    <property type="project" value="UniProtKB-ARBA"/>
</dbReference>
<dbReference type="OrthoDB" id="495728at2"/>
<dbReference type="Pfam" id="PF06276">
    <property type="entry name" value="FhuF"/>
    <property type="match status" value="1"/>
</dbReference>
<evidence type="ECO:0000256" key="2">
    <source>
        <dbReference type="ARBA" id="ARBA00007832"/>
    </source>
</evidence>
<dbReference type="AlphaFoldDB" id="A0A1H7Z0J2"/>
<accession>A0A1H7Z0J2</accession>
<evidence type="ECO:0000259" key="3">
    <source>
        <dbReference type="Pfam" id="PF04183"/>
    </source>
</evidence>
<organism evidence="5 6">
    <name type="scientific">Mesobacillus persicus</name>
    <dbReference type="NCBI Taxonomy" id="930146"/>
    <lineage>
        <taxon>Bacteria</taxon>
        <taxon>Bacillati</taxon>
        <taxon>Bacillota</taxon>
        <taxon>Bacilli</taxon>
        <taxon>Bacillales</taxon>
        <taxon>Bacillaceae</taxon>
        <taxon>Mesobacillus</taxon>
    </lineage>
</organism>
<keyword evidence="6" id="KW-1185">Reference proteome</keyword>
<comment type="pathway">
    <text evidence="1">Siderophore biosynthesis.</text>
</comment>
<proteinExistence type="inferred from homology"/>
<dbReference type="STRING" id="930146.SAMN05192533_103193"/>
<dbReference type="InterPro" id="IPR037455">
    <property type="entry name" value="LucA/IucC-like"/>
</dbReference>
<evidence type="ECO:0000313" key="6">
    <source>
        <dbReference type="Proteomes" id="UP000198553"/>
    </source>
</evidence>
<dbReference type="PANTHER" id="PTHR34384:SF6">
    <property type="entry name" value="STAPHYLOFERRIN B SYNTHASE"/>
    <property type="match status" value="1"/>
</dbReference>
<evidence type="ECO:0000313" key="5">
    <source>
        <dbReference type="EMBL" id="SEM51098.1"/>
    </source>
</evidence>
<feature type="domain" description="Aerobactin siderophore biosynthesis IucA/IucC N-terminal" evidence="3">
    <location>
        <begin position="191"/>
        <end position="433"/>
    </location>
</feature>
<dbReference type="Pfam" id="PF04183">
    <property type="entry name" value="IucA_IucC"/>
    <property type="match status" value="1"/>
</dbReference>
<dbReference type="GO" id="GO:0019290">
    <property type="term" value="P:siderophore biosynthetic process"/>
    <property type="evidence" value="ECO:0007669"/>
    <property type="project" value="InterPro"/>
</dbReference>
<dbReference type="InterPro" id="IPR007310">
    <property type="entry name" value="Aerobactin_biosyn_IucA/IucC_N"/>
</dbReference>
<dbReference type="InterPro" id="IPR022770">
    <property type="entry name" value="IucA/IucC-like_C"/>
</dbReference>
<dbReference type="EMBL" id="FOBW01000003">
    <property type="protein sequence ID" value="SEM51098.1"/>
    <property type="molecule type" value="Genomic_DNA"/>
</dbReference>
<dbReference type="Proteomes" id="UP000198553">
    <property type="component" value="Unassembled WGS sequence"/>
</dbReference>
<name>A0A1H7Z0J2_9BACI</name>
<protein>
    <submittedName>
        <fullName evidence="5">Siderophore synthetase component</fullName>
    </submittedName>
</protein>
<sequence>MLRSELKLEKEETKIYQYIESKYPHLVDKYVSCVSKARLLIMERMVNALLREGFFENEQIESQLSSSNQLEFPVRKGILIIPISDRYSYNRFKIDENPMLIENQSPTEIVHPAFLLEVMKDVKEEQAATFTNLHGLQAELSDSVANMGLALLFQQVRTEELQNVISETESKSIFELAGVLAEQNHRFDEALFFEQLSVSGHLLHPCTKSKIGLSIDEIMDYSAEFDSSVPVYFAAIHKEIAYHNPKIKSEDIHQFWLKEYPELASEMTKVCLENNQNFDDFYIIPVHPWQKEHTMSSLYSEEIAKGQILFAETSVPVKPTLSVRTVLPEKKNFHMKLPINVQMTSAVRTISPNSIHNGPEITLILNEILKREESLNDTLAIIGEEIGVRFQSNDASEPNFRDRNKNLSYLIRKTPASFLEEREHAVVACALFNLSPVTNDLLVYEIFDQFHLRNAENTLQENLVLFFEKYMTVVLSSVIPLMTKYGIGLEAHLQNTLIVLQEYEPVKVVIRDLGGVRIDTNRLERKGFYGSYFPGSATINPDEVGMQNKVIHTVFQSHIGELTYYLAKKYGVSEQYFWDLVKQICTDIFEELGKDETIRANIESDRAAILGKTVQTKALTLMRLTDDVTDYAFIDLPNPLWS</sequence>
<dbReference type="Gene3D" id="1.10.510.40">
    <property type="match status" value="1"/>
</dbReference>
<gene>
    <name evidence="5" type="ORF">SAMN05192533_103193</name>
</gene>
<dbReference type="RefSeq" id="WP_090742306.1">
    <property type="nucleotide sequence ID" value="NZ_FOBW01000003.1"/>
</dbReference>
<dbReference type="PANTHER" id="PTHR34384">
    <property type="entry name" value="L-2,3-DIAMINOPROPANOATE--CITRATE LIGASE"/>
    <property type="match status" value="1"/>
</dbReference>
<reference evidence="6" key="1">
    <citation type="submission" date="2016-10" db="EMBL/GenBank/DDBJ databases">
        <authorList>
            <person name="Varghese N."/>
            <person name="Submissions S."/>
        </authorList>
    </citation>
    <scope>NUCLEOTIDE SEQUENCE [LARGE SCALE GENOMIC DNA]</scope>
    <source>
        <strain evidence="6">B48,IBRC-M 10115,DSM 25386,CECT 8001</strain>
    </source>
</reference>